<dbReference type="AlphaFoldDB" id="A0A7V1I5I1"/>
<comment type="caution">
    <text evidence="2">The sequence shown here is derived from an EMBL/GenBank/DDBJ whole genome shotgun (WGS) entry which is preliminary data.</text>
</comment>
<feature type="non-terminal residue" evidence="2">
    <location>
        <position position="109"/>
    </location>
</feature>
<name>A0A7V1I5I1_DESA2</name>
<accession>A0A7V1I5I1</accession>
<protein>
    <recommendedName>
        <fullName evidence="3">PKD domain-containing protein</fullName>
    </recommendedName>
</protein>
<dbReference type="Proteomes" id="UP000886268">
    <property type="component" value="Unassembled WGS sequence"/>
</dbReference>
<dbReference type="EMBL" id="DRKW01000297">
    <property type="protein sequence ID" value="HEB74570.1"/>
    <property type="molecule type" value="Genomic_DNA"/>
</dbReference>
<evidence type="ECO:0008006" key="3">
    <source>
        <dbReference type="Google" id="ProtNLM"/>
    </source>
</evidence>
<evidence type="ECO:0000256" key="1">
    <source>
        <dbReference type="SAM" id="SignalP"/>
    </source>
</evidence>
<organism evidence="2">
    <name type="scientific">Desulfofervidus auxilii</name>
    <dbReference type="NCBI Taxonomy" id="1621989"/>
    <lineage>
        <taxon>Bacteria</taxon>
        <taxon>Pseudomonadati</taxon>
        <taxon>Thermodesulfobacteriota</taxon>
        <taxon>Candidatus Desulfofervidia</taxon>
        <taxon>Candidatus Desulfofervidales</taxon>
        <taxon>Candidatus Desulfofervidaceae</taxon>
        <taxon>Candidatus Desulfofervidus</taxon>
    </lineage>
</organism>
<evidence type="ECO:0000313" key="2">
    <source>
        <dbReference type="EMBL" id="HEB74570.1"/>
    </source>
</evidence>
<proteinExistence type="predicted"/>
<feature type="signal peptide" evidence="1">
    <location>
        <begin position="1"/>
        <end position="31"/>
    </location>
</feature>
<feature type="chain" id="PRO_5030890637" description="PKD domain-containing protein" evidence="1">
    <location>
        <begin position="32"/>
        <end position="109"/>
    </location>
</feature>
<gene>
    <name evidence="2" type="ORF">ENJ03_05050</name>
</gene>
<keyword evidence="1" id="KW-0732">Signal</keyword>
<reference evidence="2" key="1">
    <citation type="journal article" date="2020" name="mSystems">
        <title>Genome- and Community-Level Interaction Insights into Carbon Utilization and Element Cycling Functions of Hydrothermarchaeota in Hydrothermal Sediment.</title>
        <authorList>
            <person name="Zhou Z."/>
            <person name="Liu Y."/>
            <person name="Xu W."/>
            <person name="Pan J."/>
            <person name="Luo Z.H."/>
            <person name="Li M."/>
        </authorList>
    </citation>
    <scope>NUCLEOTIDE SEQUENCE [LARGE SCALE GENOMIC DNA]</scope>
    <source>
        <strain evidence="2">HyVt-45</strain>
    </source>
</reference>
<sequence length="109" mass="11851">MKRHENSWKGSIVFAVMVAIAVLFTAPSAQANGTLEVACVPWQGNEAYYHPTWDGKEITLKGTVRYKGTVSYDWDPGDGSPHITGTVTATDAYPYPIEARHTYSGADGT</sequence>